<evidence type="ECO:0000256" key="1">
    <source>
        <dbReference type="ARBA" id="ARBA00004514"/>
    </source>
</evidence>
<evidence type="ECO:0000256" key="3">
    <source>
        <dbReference type="ARBA" id="ARBA00011738"/>
    </source>
</evidence>
<accession>A0A7L3B457</accession>
<comment type="function">
    <text evidence="7">Endoribonuclease that catalyzes the hydrolysis of histone-coding pre-mRNA 3'-end. Involved in histone pre-mRNA processing during the S-phase of the cell cycle, which is required for entering/progressing through S-phase. Cleaves histone pre-mRNA at a major and a minor cleavage site after the 5'-ACCCA-3' and the 5'-ACCCACA-3' sequence, respectively, and located downstream of the stem-loop. May require the presence of the HDE element located at the histone pre-RNA 3'-end to avoid non-specific cleavage.</text>
</comment>
<evidence type="ECO:0000259" key="9">
    <source>
        <dbReference type="SMART" id="SM00849"/>
    </source>
</evidence>
<comment type="catalytic activity">
    <reaction evidence="6">
        <text>a ribonucleotidyl-ribonucleotide-RNA + H2O = a 3'-end ribonucleotide-RNA + a 5'-end 5'-phospho-ribonucleoside-RNA + H(+)</text>
        <dbReference type="Rhea" id="RHEA:68096"/>
        <dbReference type="Rhea" id="RHEA-COMP:15179"/>
        <dbReference type="Rhea" id="RHEA-COMP:17355"/>
        <dbReference type="Rhea" id="RHEA-COMP:17428"/>
        <dbReference type="ChEBI" id="CHEBI:15377"/>
        <dbReference type="ChEBI" id="CHEBI:15378"/>
        <dbReference type="ChEBI" id="CHEBI:74896"/>
        <dbReference type="ChEBI" id="CHEBI:138282"/>
        <dbReference type="ChEBI" id="CHEBI:173118"/>
    </reaction>
    <physiologicalReaction direction="left-to-right" evidence="6">
        <dbReference type="Rhea" id="RHEA:68097"/>
    </physiologicalReaction>
</comment>
<dbReference type="SMART" id="SM00849">
    <property type="entry name" value="Lactamase_B"/>
    <property type="match status" value="1"/>
</dbReference>
<dbReference type="InterPro" id="IPR036866">
    <property type="entry name" value="RibonucZ/Hydroxyglut_hydro"/>
</dbReference>
<organism evidence="10 11">
    <name type="scientific">Syrrhaptes paradoxus</name>
    <name type="common">Pallas's sandgrouse</name>
    <dbReference type="NCBI Taxonomy" id="302527"/>
    <lineage>
        <taxon>Eukaryota</taxon>
        <taxon>Metazoa</taxon>
        <taxon>Chordata</taxon>
        <taxon>Craniata</taxon>
        <taxon>Vertebrata</taxon>
        <taxon>Euteleostomi</taxon>
        <taxon>Archelosauria</taxon>
        <taxon>Archosauria</taxon>
        <taxon>Dinosauria</taxon>
        <taxon>Saurischia</taxon>
        <taxon>Theropoda</taxon>
        <taxon>Coelurosauria</taxon>
        <taxon>Aves</taxon>
        <taxon>Neognathae</taxon>
        <taxon>Neoaves</taxon>
        <taxon>Columbimorphae</taxon>
        <taxon>Pterocliformes</taxon>
        <taxon>Pteroclidae</taxon>
        <taxon>Syrrhaptes</taxon>
    </lineage>
</organism>
<dbReference type="Proteomes" id="UP000536260">
    <property type="component" value="Unassembled WGS sequence"/>
</dbReference>
<protein>
    <recommendedName>
        <fullName evidence="4">Metallo-beta-lactamase domain-containing protein 1</fullName>
    </recommendedName>
    <alternativeName>
        <fullName evidence="5">Endoribonuclease MBLAC1</fullName>
    </alternativeName>
</protein>
<evidence type="ECO:0000256" key="4">
    <source>
        <dbReference type="ARBA" id="ARBA00014856"/>
    </source>
</evidence>
<dbReference type="PANTHER" id="PTHR23200">
    <property type="entry name" value="METALLO-BETA-LACTAMASE DOMAIN-CONTAINING PROTEIN 1"/>
    <property type="match status" value="1"/>
</dbReference>
<evidence type="ECO:0000313" key="10">
    <source>
        <dbReference type="EMBL" id="NXT26837.1"/>
    </source>
</evidence>
<feature type="non-terminal residue" evidence="10">
    <location>
        <position position="191"/>
    </location>
</feature>
<keyword evidence="11" id="KW-1185">Reference proteome</keyword>
<evidence type="ECO:0000256" key="5">
    <source>
        <dbReference type="ARBA" id="ARBA00032988"/>
    </source>
</evidence>
<dbReference type="PANTHER" id="PTHR23200:SF48">
    <property type="entry name" value="METALLO-BETA-LACTAMASE DOMAIN-CONTAINING PROTEIN 1"/>
    <property type="match status" value="1"/>
</dbReference>
<dbReference type="Pfam" id="PF00753">
    <property type="entry name" value="Lactamase_B"/>
    <property type="match status" value="1"/>
</dbReference>
<comment type="subcellular location">
    <subcellularLocation>
        <location evidence="1">Cytoplasm</location>
        <location evidence="1">Cytosol</location>
    </subcellularLocation>
</comment>
<evidence type="ECO:0000313" key="11">
    <source>
        <dbReference type="Proteomes" id="UP000536260"/>
    </source>
</evidence>
<evidence type="ECO:0000256" key="8">
    <source>
        <dbReference type="SAM" id="MobiDB-lite"/>
    </source>
</evidence>
<feature type="region of interest" description="Disordered" evidence="8">
    <location>
        <begin position="171"/>
        <end position="191"/>
    </location>
</feature>
<dbReference type="InterPro" id="IPR001279">
    <property type="entry name" value="Metallo-B-lactamas"/>
</dbReference>
<dbReference type="AlphaFoldDB" id="A0A7L3B457"/>
<dbReference type="GO" id="GO:0005829">
    <property type="term" value="C:cytosol"/>
    <property type="evidence" value="ECO:0007669"/>
    <property type="project" value="UniProtKB-SubCell"/>
</dbReference>
<evidence type="ECO:0000256" key="6">
    <source>
        <dbReference type="ARBA" id="ARBA00044690"/>
    </source>
</evidence>
<feature type="non-terminal residue" evidence="10">
    <location>
        <position position="1"/>
    </location>
</feature>
<evidence type="ECO:0000256" key="2">
    <source>
        <dbReference type="ARBA" id="ARBA00006759"/>
    </source>
</evidence>
<comment type="caution">
    <text evidence="10">The sequence shown here is derived from an EMBL/GenBank/DDBJ whole genome shotgun (WGS) entry which is preliminary data.</text>
</comment>
<reference evidence="10 11" key="1">
    <citation type="submission" date="2019-09" db="EMBL/GenBank/DDBJ databases">
        <title>Bird 10,000 Genomes (B10K) Project - Family phase.</title>
        <authorList>
            <person name="Zhang G."/>
        </authorList>
    </citation>
    <scope>NUCLEOTIDE SEQUENCE [LARGE SCALE GENOMIC DNA]</scope>
    <source>
        <strain evidence="10">B10K-DU-003-42</strain>
        <tissue evidence="10">Mixed tissue sample</tissue>
    </source>
</reference>
<dbReference type="SUPFAM" id="SSF56281">
    <property type="entry name" value="Metallo-hydrolase/oxidoreductase"/>
    <property type="match status" value="1"/>
</dbReference>
<evidence type="ECO:0000256" key="7">
    <source>
        <dbReference type="ARBA" id="ARBA00045869"/>
    </source>
</evidence>
<name>A0A7L3B457_9AVES</name>
<proteinExistence type="inferred from homology"/>
<sequence>VRTVPLGRVTVAGSPYSVRVLQEGFSTPNPDGSFRADGSVTLIRGGGPVTALVDTGGPWDRATLPRLLAEQGVTPGDVTDVICTHGHSDHVGNLNLFPRARVLVGWDLSLGDGLYLPHRLAQGCPLPLGDSGHLEVTATPGHTPDHVSVVVRGTELGTVAVAGDVFERDGDEDEWRALSQDPAAQERSRRR</sequence>
<dbReference type="EMBL" id="VZTO01020597">
    <property type="protein sequence ID" value="NXT26837.1"/>
    <property type="molecule type" value="Genomic_DNA"/>
</dbReference>
<dbReference type="CDD" id="cd07711">
    <property type="entry name" value="MBLAC1-like_MBL-fold"/>
    <property type="match status" value="1"/>
</dbReference>
<comment type="subunit">
    <text evidence="3">Homodimer.</text>
</comment>
<comment type="similarity">
    <text evidence="2">Belongs to the metallo-beta-lactamase superfamily. Glyoxalase II family.</text>
</comment>
<dbReference type="Gene3D" id="3.60.15.10">
    <property type="entry name" value="Ribonuclease Z/Hydroxyacylglutathione hydrolase-like"/>
    <property type="match status" value="1"/>
</dbReference>
<feature type="domain" description="Metallo-beta-lactamase" evidence="9">
    <location>
        <begin position="37"/>
        <end position="189"/>
    </location>
</feature>
<dbReference type="InterPro" id="IPR039344">
    <property type="entry name" value="MBLAC1"/>
</dbReference>
<gene>
    <name evidence="10" type="primary">Mblac1</name>
    <name evidence="10" type="ORF">SYRPAR_R13686</name>
</gene>